<dbReference type="GO" id="GO:0003723">
    <property type="term" value="F:RNA binding"/>
    <property type="evidence" value="ECO:0007669"/>
    <property type="project" value="UniProtKB-KW"/>
</dbReference>
<dbReference type="Pfam" id="PF01269">
    <property type="entry name" value="Fibrillarin"/>
    <property type="match status" value="1"/>
</dbReference>
<evidence type="ECO:0000313" key="8">
    <source>
        <dbReference type="EMBL" id="KAK1358154.1"/>
    </source>
</evidence>
<dbReference type="GO" id="GO:0031428">
    <property type="term" value="C:box C/D methylation guide snoRNP complex"/>
    <property type="evidence" value="ECO:0007669"/>
    <property type="project" value="TreeGrafter"/>
</dbReference>
<evidence type="ECO:0000256" key="1">
    <source>
        <dbReference type="ARBA" id="ARBA00010632"/>
    </source>
</evidence>
<dbReference type="SUPFAM" id="SSF53335">
    <property type="entry name" value="S-adenosyl-L-methionine-dependent methyltransferases"/>
    <property type="match status" value="1"/>
</dbReference>
<comment type="caution">
    <text evidence="8">The sequence shown here is derived from an EMBL/GenBank/DDBJ whole genome shotgun (WGS) entry which is preliminary data.</text>
</comment>
<dbReference type="Proteomes" id="UP001237642">
    <property type="component" value="Unassembled WGS sequence"/>
</dbReference>
<dbReference type="PRINTS" id="PR00052">
    <property type="entry name" value="FIBRILLARIN"/>
</dbReference>
<dbReference type="PANTHER" id="PTHR10335">
    <property type="entry name" value="RRNA 2-O-METHYLTRANSFERASE FIBRILLARIN"/>
    <property type="match status" value="1"/>
</dbReference>
<name>A0AAD8H1R7_9APIA</name>
<keyword evidence="4" id="KW-0808">Transferase</keyword>
<comment type="similarity">
    <text evidence="1">Belongs to the methyltransferase superfamily. Fibrillarin family.</text>
</comment>
<keyword evidence="5" id="KW-0694">RNA-binding</keyword>
<evidence type="ECO:0000256" key="5">
    <source>
        <dbReference type="ARBA" id="ARBA00022884"/>
    </source>
</evidence>
<keyword evidence="9" id="KW-1185">Reference proteome</keyword>
<dbReference type="GO" id="GO:0000494">
    <property type="term" value="P:box C/D sno(s)RNA 3'-end processing"/>
    <property type="evidence" value="ECO:0007669"/>
    <property type="project" value="TreeGrafter"/>
</dbReference>
<evidence type="ECO:0000256" key="6">
    <source>
        <dbReference type="SAM" id="MobiDB-lite"/>
    </source>
</evidence>
<evidence type="ECO:0000256" key="2">
    <source>
        <dbReference type="ARBA" id="ARBA00022552"/>
    </source>
</evidence>
<reference evidence="8" key="2">
    <citation type="submission" date="2023-05" db="EMBL/GenBank/DDBJ databases">
        <authorList>
            <person name="Schelkunov M.I."/>
        </authorList>
    </citation>
    <scope>NUCLEOTIDE SEQUENCE</scope>
    <source>
        <strain evidence="8">Hsosn_3</strain>
        <tissue evidence="8">Leaf</tissue>
    </source>
</reference>
<keyword evidence="2" id="KW-0698">rRNA processing</keyword>
<sequence length="483" mass="55459">MRPNLPPVYVPPELRYLVFPPGFIYRDPTSSSKPSRHRSQSESINIVPHRPSHQHSQPESIKIVPHDKFQGLYVCNCDDGNTLYTKNLVPSQAPLYDDEVIISVKDNDGTLVEYREWNPFYSKLAAAILCGAQNLWIKPGSRVLVIYSGDDHRFGTTISHISDLVGPRDVLFAAPDSEEEVRMSYLAAKYFLETGGHYMLYFKADGIESTSRGDSVFSSLAKHKQIEFKRMEQVSLEPFDKDHAYIIGAFRTLKVDEVEPSCLETNKFLTAEYSHRRDHGEYISLFEQQKNLPVYILFDSSCGYALFRAHKVYSVERNYIAIEEYINRFDEFYEFRACHPFESANDALSYLNSVSDGTVHEQLIEFLLLNLPKPVQDGGKDSYSLAVPTDMMANHIVEKTKIPCSINLFHDEIIRGVRMHIDRFFKDLKPGDLEKAQLDLTRNYCRQKLDSSYNGKSQKKRSSFQASIPSSISSRKIRKRRCL</sequence>
<dbReference type="Gene3D" id="3.30.200.20">
    <property type="entry name" value="Phosphorylase Kinase, domain 1"/>
    <property type="match status" value="1"/>
</dbReference>
<organism evidence="8 9">
    <name type="scientific">Heracleum sosnowskyi</name>
    <dbReference type="NCBI Taxonomy" id="360622"/>
    <lineage>
        <taxon>Eukaryota</taxon>
        <taxon>Viridiplantae</taxon>
        <taxon>Streptophyta</taxon>
        <taxon>Embryophyta</taxon>
        <taxon>Tracheophyta</taxon>
        <taxon>Spermatophyta</taxon>
        <taxon>Magnoliopsida</taxon>
        <taxon>eudicotyledons</taxon>
        <taxon>Gunneridae</taxon>
        <taxon>Pentapetalae</taxon>
        <taxon>asterids</taxon>
        <taxon>campanulids</taxon>
        <taxon>Apiales</taxon>
        <taxon>Apiaceae</taxon>
        <taxon>Apioideae</taxon>
        <taxon>apioid superclade</taxon>
        <taxon>Tordylieae</taxon>
        <taxon>Tordyliinae</taxon>
        <taxon>Heracleum</taxon>
    </lineage>
</organism>
<dbReference type="GO" id="GO:1990259">
    <property type="term" value="F:histone H2AQ104 methyltransferase activity"/>
    <property type="evidence" value="ECO:0007669"/>
    <property type="project" value="TreeGrafter"/>
</dbReference>
<dbReference type="EMBL" id="JAUIZM010000011">
    <property type="protein sequence ID" value="KAK1358154.1"/>
    <property type="molecule type" value="Genomic_DNA"/>
</dbReference>
<reference evidence="8" key="1">
    <citation type="submission" date="2023-02" db="EMBL/GenBank/DDBJ databases">
        <title>Genome of toxic invasive species Heracleum sosnowskyi carries increased number of genes despite the absence of recent whole-genome duplications.</title>
        <authorList>
            <person name="Schelkunov M."/>
            <person name="Shtratnikova V."/>
            <person name="Makarenko M."/>
            <person name="Klepikova A."/>
            <person name="Omelchenko D."/>
            <person name="Novikova G."/>
            <person name="Obukhova E."/>
            <person name="Bogdanov V."/>
            <person name="Penin A."/>
            <person name="Logacheva M."/>
        </authorList>
    </citation>
    <scope>NUCLEOTIDE SEQUENCE</scope>
    <source>
        <strain evidence="8">Hsosn_3</strain>
        <tissue evidence="8">Leaf</tissue>
    </source>
</reference>
<dbReference type="InterPro" id="IPR000692">
    <property type="entry name" value="Fibrillarin"/>
</dbReference>
<dbReference type="PANTHER" id="PTHR10335:SF0">
    <property type="entry name" value="RRNA 2'-O-METHYLTRANSFERASE FIBRILLARIN 1-RELATED"/>
    <property type="match status" value="1"/>
</dbReference>
<dbReference type="InterPro" id="IPR012974">
    <property type="entry name" value="NOP58/56_N"/>
</dbReference>
<dbReference type="GO" id="GO:0032040">
    <property type="term" value="C:small-subunit processome"/>
    <property type="evidence" value="ECO:0007669"/>
    <property type="project" value="TreeGrafter"/>
</dbReference>
<evidence type="ECO:0000256" key="4">
    <source>
        <dbReference type="ARBA" id="ARBA00022679"/>
    </source>
</evidence>
<dbReference type="GO" id="GO:0008649">
    <property type="term" value="F:rRNA methyltransferase activity"/>
    <property type="evidence" value="ECO:0007669"/>
    <property type="project" value="TreeGrafter"/>
</dbReference>
<dbReference type="AlphaFoldDB" id="A0AAD8H1R7"/>
<proteinExistence type="inferred from homology"/>
<accession>A0AAD8H1R7</accession>
<dbReference type="Gene3D" id="3.40.50.150">
    <property type="entry name" value="Vaccinia Virus protein VP39"/>
    <property type="match status" value="2"/>
</dbReference>
<gene>
    <name evidence="8" type="ORF">POM88_051410</name>
</gene>
<keyword evidence="3" id="KW-0489">Methyltransferase</keyword>
<feature type="domain" description="Nucleolar protein 58/56 N-terminal" evidence="7">
    <location>
        <begin position="295"/>
        <end position="357"/>
    </location>
</feature>
<evidence type="ECO:0000313" key="9">
    <source>
        <dbReference type="Proteomes" id="UP001237642"/>
    </source>
</evidence>
<feature type="region of interest" description="Disordered" evidence="6">
    <location>
        <begin position="451"/>
        <end position="483"/>
    </location>
</feature>
<feature type="compositionally biased region" description="Low complexity" evidence="6">
    <location>
        <begin position="463"/>
        <end position="474"/>
    </location>
</feature>
<dbReference type="InterPro" id="IPR029063">
    <property type="entry name" value="SAM-dependent_MTases_sf"/>
</dbReference>
<dbReference type="Pfam" id="PF08156">
    <property type="entry name" value="NOP5NT"/>
    <property type="match status" value="1"/>
</dbReference>
<evidence type="ECO:0000256" key="3">
    <source>
        <dbReference type="ARBA" id="ARBA00022603"/>
    </source>
</evidence>
<dbReference type="SMART" id="SM01206">
    <property type="entry name" value="Fibrillarin"/>
    <property type="match status" value="1"/>
</dbReference>
<protein>
    <submittedName>
        <fullName evidence="8">NOP5NT domain-containing protein</fullName>
    </submittedName>
</protein>
<evidence type="ECO:0000259" key="7">
    <source>
        <dbReference type="Pfam" id="PF08156"/>
    </source>
</evidence>
<feature type="region of interest" description="Disordered" evidence="6">
    <location>
        <begin position="28"/>
        <end position="59"/>
    </location>
</feature>